<dbReference type="AlphaFoldDB" id="A0AAV1C413"/>
<dbReference type="CDD" id="cd22160">
    <property type="entry name" value="F-box_AtFBL13-like"/>
    <property type="match status" value="1"/>
</dbReference>
<dbReference type="PROSITE" id="PS50181">
    <property type="entry name" value="FBOX"/>
    <property type="match status" value="1"/>
</dbReference>
<dbReference type="Proteomes" id="UP001161247">
    <property type="component" value="Chromosome 1"/>
</dbReference>
<proteinExistence type="predicted"/>
<dbReference type="InterPro" id="IPR006566">
    <property type="entry name" value="FBD"/>
</dbReference>
<dbReference type="Pfam" id="PF08387">
    <property type="entry name" value="FBD"/>
    <property type="match status" value="1"/>
</dbReference>
<evidence type="ECO:0000259" key="1">
    <source>
        <dbReference type="PROSITE" id="PS50181"/>
    </source>
</evidence>
<evidence type="ECO:0000313" key="3">
    <source>
        <dbReference type="Proteomes" id="UP001161247"/>
    </source>
</evidence>
<feature type="domain" description="F-box" evidence="1">
    <location>
        <begin position="95"/>
        <end position="131"/>
    </location>
</feature>
<accession>A0AAV1C413</accession>
<gene>
    <name evidence="2" type="ORF">OLC1_LOCUS1905</name>
</gene>
<dbReference type="Gene3D" id="1.20.1280.50">
    <property type="match status" value="1"/>
</dbReference>
<reference evidence="2" key="1">
    <citation type="submission" date="2023-03" db="EMBL/GenBank/DDBJ databases">
        <authorList>
            <person name="Julca I."/>
        </authorList>
    </citation>
    <scope>NUCLEOTIDE SEQUENCE</scope>
</reference>
<sequence length="347" mass="39710">MVLNVKEDKAGDSSHLDKVNPVILDAKNKKNLNYFDEDLCTEKFGLGQLKVRTTQVERDFTSWEIVPLDFEVGLHSKATHFKQYTTAEQHNIIDEGQISQLPDEILSRILAYLPLKETCRTSILSKRWKRVWTWVADLDFNGFTTLCQRRVTGEVEGSLPHLPALKELSIELCLAGNESMCGLTTFFRASPNLEKFVIKTLYPQKIITRRGSDNVVDCPLQHLRVVEISQYRGRSIEFELVQYLLKNAISLEKIIVDPRFKMASFGGNDWLLLESGTVDGRDALLERSSRLNEQIRLGIRPPFGGEDWFCDLDTFNQEARITEEARRCAEQQLLGIIMPPHVTLQIL</sequence>
<dbReference type="SMART" id="SM00256">
    <property type="entry name" value="FBOX"/>
    <property type="match status" value="1"/>
</dbReference>
<organism evidence="2 3">
    <name type="scientific">Oldenlandia corymbosa var. corymbosa</name>
    <dbReference type="NCBI Taxonomy" id="529605"/>
    <lineage>
        <taxon>Eukaryota</taxon>
        <taxon>Viridiplantae</taxon>
        <taxon>Streptophyta</taxon>
        <taxon>Embryophyta</taxon>
        <taxon>Tracheophyta</taxon>
        <taxon>Spermatophyta</taxon>
        <taxon>Magnoliopsida</taxon>
        <taxon>eudicotyledons</taxon>
        <taxon>Gunneridae</taxon>
        <taxon>Pentapetalae</taxon>
        <taxon>asterids</taxon>
        <taxon>lamiids</taxon>
        <taxon>Gentianales</taxon>
        <taxon>Rubiaceae</taxon>
        <taxon>Rubioideae</taxon>
        <taxon>Spermacoceae</taxon>
        <taxon>Hedyotis-Oldenlandia complex</taxon>
        <taxon>Oldenlandia</taxon>
    </lineage>
</organism>
<name>A0AAV1C413_OLDCO</name>
<evidence type="ECO:0000313" key="2">
    <source>
        <dbReference type="EMBL" id="CAI9089580.1"/>
    </source>
</evidence>
<dbReference type="InterPro" id="IPR053772">
    <property type="entry name" value="At1g61320/At1g61330-like"/>
</dbReference>
<keyword evidence="3" id="KW-1185">Reference proteome</keyword>
<dbReference type="InterPro" id="IPR036047">
    <property type="entry name" value="F-box-like_dom_sf"/>
</dbReference>
<dbReference type="PANTHER" id="PTHR34145">
    <property type="entry name" value="OS02G0105600 PROTEIN"/>
    <property type="match status" value="1"/>
</dbReference>
<dbReference type="InterPro" id="IPR001810">
    <property type="entry name" value="F-box_dom"/>
</dbReference>
<dbReference type="EMBL" id="OX459118">
    <property type="protein sequence ID" value="CAI9089580.1"/>
    <property type="molecule type" value="Genomic_DNA"/>
</dbReference>
<dbReference type="InterPro" id="IPR053781">
    <property type="entry name" value="F-box_AtFBL13-like"/>
</dbReference>
<protein>
    <submittedName>
        <fullName evidence="2">OLC1v1024171C1</fullName>
    </submittedName>
</protein>
<dbReference type="SUPFAM" id="SSF81383">
    <property type="entry name" value="F-box domain"/>
    <property type="match status" value="1"/>
</dbReference>
<dbReference type="PANTHER" id="PTHR34145:SF68">
    <property type="entry name" value="FBD DOMAIN-CONTAINING PROTEIN"/>
    <property type="match status" value="1"/>
</dbReference>
<dbReference type="Pfam" id="PF00646">
    <property type="entry name" value="F-box"/>
    <property type="match status" value="1"/>
</dbReference>